<dbReference type="EMBL" id="JMIB01000006">
    <property type="protein sequence ID" value="KDM92794.1"/>
    <property type="molecule type" value="Genomic_DNA"/>
</dbReference>
<keyword evidence="1" id="KW-0732">Signal</keyword>
<accession>A0A066RR20</accession>
<proteinExistence type="predicted"/>
<comment type="caution">
    <text evidence="3">The sequence shown here is derived from an EMBL/GenBank/DDBJ whole genome shotgun (WGS) entry which is preliminary data.</text>
</comment>
<organism evidence="3 4">
    <name type="scientific">Photobacterium galatheae</name>
    <dbReference type="NCBI Taxonomy" id="1654360"/>
    <lineage>
        <taxon>Bacteria</taxon>
        <taxon>Pseudomonadati</taxon>
        <taxon>Pseudomonadota</taxon>
        <taxon>Gammaproteobacteria</taxon>
        <taxon>Vibrionales</taxon>
        <taxon>Vibrionaceae</taxon>
        <taxon>Photobacterium</taxon>
    </lineage>
</organism>
<feature type="chain" id="PRO_5001625900" description="DUF6701 domain-containing protein" evidence="1">
    <location>
        <begin position="26"/>
        <end position="1183"/>
    </location>
</feature>
<dbReference type="InterPro" id="IPR046524">
    <property type="entry name" value="DUF6701"/>
</dbReference>
<protein>
    <recommendedName>
        <fullName evidence="2">DUF6701 domain-containing protein</fullName>
    </recommendedName>
</protein>
<evidence type="ECO:0000313" key="3">
    <source>
        <dbReference type="EMBL" id="KDM92794.1"/>
    </source>
</evidence>
<keyword evidence="4" id="KW-1185">Reference proteome</keyword>
<feature type="domain" description="DUF6701" evidence="2">
    <location>
        <begin position="551"/>
        <end position="1174"/>
    </location>
</feature>
<dbReference type="AlphaFoldDB" id="A0A066RR20"/>
<evidence type="ECO:0000256" key="1">
    <source>
        <dbReference type="SAM" id="SignalP"/>
    </source>
</evidence>
<dbReference type="Pfam" id="PF20419">
    <property type="entry name" value="DUF6701"/>
    <property type="match status" value="1"/>
</dbReference>
<reference evidence="3 4" key="1">
    <citation type="submission" date="2014-04" db="EMBL/GenBank/DDBJ databases">
        <title>Draft genome sequence of Photobacterium halotolerans S2753: a solonamide, ngercheumicin and holomycin producer.</title>
        <authorList>
            <person name="Machado H.R."/>
            <person name="Gram L."/>
        </authorList>
    </citation>
    <scope>NUCLEOTIDE SEQUENCE [LARGE SCALE GENOMIC DNA]</scope>
    <source>
        <strain evidence="3 4">S2753</strain>
    </source>
</reference>
<evidence type="ECO:0000313" key="4">
    <source>
        <dbReference type="Proteomes" id="UP000027192"/>
    </source>
</evidence>
<sequence>MSKYWRLLYCLCVLQSFLTAGGVVAAECSKMNSNKDLYIEFEIDSATLNESVIAVQSSGNGKNKLSKMIWTNNQSNSHATIIEREMQVGEHYFVRLVYDRTDKKSGYLSYYLKFSDSDTWELQQVKFLNLNSIKSASFTIDGAEVLPECHLESPPPPLIPNVCDYFPGPAQSWSGNRNNYFSMNLRNTLVNRSKPDDHSVGFSNNIVETEFIGFPKNTFVQGDCNQEPCQLDGPMANQLNLSWVGDRARVESDIVVNDNVTAIPNTFYKSTFGGLFAGLTIGEFGHLTMPEGEYWVDNMNVRGVLSIEGTVVLHVKGRLDVAGSINTSNESDNLTILSYGWEKSCPFPSSTGEPPANLPSIVPPQVASPIAVNLNIQGSLNGRIYSQGSVALSGSVTLQGAVTACQLEMSEFAQIVGNSQCFNPPEDSYQLTVNPSQALSLLCDRQPVEFQVLDKTGALATNFQGDLDVTTNLTRHGDATWYTQASEGTGKDASQSQRFAVVNGIARLWLKSDVIETIQVSGQLVGHGNPAVDGQYSFVPFNLQISDQALKLVAGKPESVTVSAMSCDASQTTPEVAKDYSGDRVLQMSTAYTLPDGGTKTIELQDKTGDWQASSVILTFTEGRASSALRYLDAGQTQLKLVDPNCTKAGGCSLGGDGQPLDDLAFGDWTQLEGTQTVWSRPYTFALCQIQSQSHLDFTGTSNSGAGFAAAGENFSATFKPVIWTDELVAPVQDLSHDGRHDAETTTHADSRWCAVQTTPNYYSVTGLTAPIQLSIPAKPATPTGDGAVGGQLRGTMNSDFQTQVQAEQGLRITDLNWSEVGSLWLQADADYLGMTLVQGVGEIGRFYPDHFAITASEVQDAYGVFTYMDQPFSLSATVEAQNARNAPTLNYGDFKSDYKESLVLRAIDSDATGVVANELSTRLSEQSRYQHWEQARQDIRQDSLSFLRLLSQELPKVTSPDGPYRVQFGLTVADRADCAFRGCTDFDLKTLAVRNQEGATPEGAAPLSGDIHARYGRMRLADSVGREGENINIPVTLEYWDNVQFVTNEDDAFSHVDGQHAFRQGITNTESPAITVSGGEKTVVSGHSQSGDLYATGTAVREQVRFWQKLVSEIPAPIAGENEIKDSAAGTHVGAVPQRWLLYDWRGLGDENPSAVVTFGLYRGNDRIIYRGEMNINQALNE</sequence>
<name>A0A066RR20_9GAMM</name>
<dbReference type="STRING" id="1654360.EA58_05330"/>
<dbReference type="Proteomes" id="UP000027192">
    <property type="component" value="Unassembled WGS sequence"/>
</dbReference>
<evidence type="ECO:0000259" key="2">
    <source>
        <dbReference type="Pfam" id="PF20419"/>
    </source>
</evidence>
<gene>
    <name evidence="3" type="ORF">EA58_05330</name>
</gene>
<feature type="signal peptide" evidence="1">
    <location>
        <begin position="1"/>
        <end position="25"/>
    </location>
</feature>